<protein>
    <submittedName>
        <fullName evidence="1">Uncharacterized protein</fullName>
    </submittedName>
</protein>
<organism evidence="1 2">
    <name type="scientific">Nesidiocoris tenuis</name>
    <dbReference type="NCBI Taxonomy" id="355587"/>
    <lineage>
        <taxon>Eukaryota</taxon>
        <taxon>Metazoa</taxon>
        <taxon>Ecdysozoa</taxon>
        <taxon>Arthropoda</taxon>
        <taxon>Hexapoda</taxon>
        <taxon>Insecta</taxon>
        <taxon>Pterygota</taxon>
        <taxon>Neoptera</taxon>
        <taxon>Paraneoptera</taxon>
        <taxon>Hemiptera</taxon>
        <taxon>Heteroptera</taxon>
        <taxon>Panheteroptera</taxon>
        <taxon>Cimicomorpha</taxon>
        <taxon>Miridae</taxon>
        <taxon>Dicyphina</taxon>
        <taxon>Nesidiocoris</taxon>
    </lineage>
</organism>
<gene>
    <name evidence="1" type="ORF">NTJ_00908</name>
</gene>
<name>A0ABN7ACX3_9HEMI</name>
<evidence type="ECO:0000313" key="2">
    <source>
        <dbReference type="Proteomes" id="UP001307889"/>
    </source>
</evidence>
<keyword evidence="2" id="KW-1185">Reference proteome</keyword>
<sequence length="114" mass="12566">MKVSRRVGKSISIVHSAQRGQQNGFPKDVTPWLIKLGPAPCSGVGRPPDQRFDPTDTTLAVVMEPHHTAESTNNATISIRRSHLPLTAHSARAFGRRRYTFLILHPFTRSISAG</sequence>
<dbReference type="Proteomes" id="UP001307889">
    <property type="component" value="Chromosome 1"/>
</dbReference>
<reference evidence="1 2" key="1">
    <citation type="submission" date="2023-09" db="EMBL/GenBank/DDBJ databases">
        <title>Nesidiocoris tenuis whole genome shotgun sequence.</title>
        <authorList>
            <person name="Shibata T."/>
            <person name="Shimoda M."/>
            <person name="Kobayashi T."/>
            <person name="Uehara T."/>
        </authorList>
    </citation>
    <scope>NUCLEOTIDE SEQUENCE [LARGE SCALE GENOMIC DNA]</scope>
    <source>
        <strain evidence="1 2">Japan</strain>
    </source>
</reference>
<accession>A0ABN7ACX3</accession>
<dbReference type="EMBL" id="AP028909">
    <property type="protein sequence ID" value="BES88102.1"/>
    <property type="molecule type" value="Genomic_DNA"/>
</dbReference>
<proteinExistence type="predicted"/>
<evidence type="ECO:0000313" key="1">
    <source>
        <dbReference type="EMBL" id="BES88102.1"/>
    </source>
</evidence>